<sequence>MTDSHSHAAADPLSLRFPGGRLRPEDWTALAQVAGENGSELRLSLSGTVQILGVQDVASHREQVFAAGLAPGTAHHRVRSILSSPLAGRLAGRHDLGDLPHRLEDLLLGRADVEALRSDFVFGFDDGSGDVLAHRPDLAAVAEVPDQSSPQRSGALHLRLHVRGRDTGLRTSMADVATVLVEAAAALGASADRSDGVAGGGGVDDDVVVVLSNHPRTSPAPTGDSGTDRSDIPTSVEVPTVGWVDTTDGLVTLLAVVADGVVPARLAEFLGAIERPSTISADRVIGVHGLTEGMAEQVVRVLAPMGMIFDATSTWAPTRR</sequence>
<keyword evidence="3" id="KW-0411">Iron-sulfur</keyword>
<evidence type="ECO:0000256" key="2">
    <source>
        <dbReference type="ARBA" id="ARBA00023004"/>
    </source>
</evidence>
<dbReference type="InterPro" id="IPR005117">
    <property type="entry name" value="NiRdtase/SiRdtase_haem-b_fer"/>
</dbReference>
<evidence type="ECO:0000256" key="1">
    <source>
        <dbReference type="ARBA" id="ARBA00022723"/>
    </source>
</evidence>
<keyword evidence="1" id="KW-0479">Metal-binding</keyword>
<evidence type="ECO:0000259" key="5">
    <source>
        <dbReference type="Pfam" id="PF03460"/>
    </source>
</evidence>
<proteinExistence type="predicted"/>
<evidence type="ECO:0000313" key="6">
    <source>
        <dbReference type="EMBL" id="MFB9261213.1"/>
    </source>
</evidence>
<feature type="domain" description="Nitrite/Sulfite reductase ferredoxin-like" evidence="5">
    <location>
        <begin position="15"/>
        <end position="56"/>
    </location>
</feature>
<keyword evidence="7" id="KW-1185">Reference proteome</keyword>
<dbReference type="Pfam" id="PF03460">
    <property type="entry name" value="NIR_SIR_ferr"/>
    <property type="match status" value="1"/>
</dbReference>
<evidence type="ECO:0000256" key="3">
    <source>
        <dbReference type="ARBA" id="ARBA00023014"/>
    </source>
</evidence>
<dbReference type="SUPFAM" id="SSF55124">
    <property type="entry name" value="Nitrite/Sulfite reductase N-terminal domain-like"/>
    <property type="match status" value="2"/>
</dbReference>
<dbReference type="Gene3D" id="3.90.480.10">
    <property type="entry name" value="Sulfite Reductase Hemoprotein,Domain 2"/>
    <property type="match status" value="1"/>
</dbReference>
<feature type="region of interest" description="Disordered" evidence="4">
    <location>
        <begin position="213"/>
        <end position="234"/>
    </location>
</feature>
<dbReference type="RefSeq" id="WP_182631713.1">
    <property type="nucleotide sequence ID" value="NZ_JAALDM010000078.1"/>
</dbReference>
<organism evidence="6 7">
    <name type="scientific">Dietzia aerolata</name>
    <dbReference type="NCBI Taxonomy" id="595984"/>
    <lineage>
        <taxon>Bacteria</taxon>
        <taxon>Bacillati</taxon>
        <taxon>Actinomycetota</taxon>
        <taxon>Actinomycetes</taxon>
        <taxon>Mycobacteriales</taxon>
        <taxon>Dietziaceae</taxon>
        <taxon>Dietzia</taxon>
    </lineage>
</organism>
<keyword evidence="2" id="KW-0408">Iron</keyword>
<evidence type="ECO:0000313" key="7">
    <source>
        <dbReference type="Proteomes" id="UP001589700"/>
    </source>
</evidence>
<evidence type="ECO:0000256" key="4">
    <source>
        <dbReference type="SAM" id="MobiDB-lite"/>
    </source>
</evidence>
<gene>
    <name evidence="6" type="ORF">ACFFVD_15560</name>
</gene>
<reference evidence="6 7" key="1">
    <citation type="submission" date="2024-09" db="EMBL/GenBank/DDBJ databases">
        <authorList>
            <person name="Sun Q."/>
            <person name="Mori K."/>
        </authorList>
    </citation>
    <scope>NUCLEOTIDE SEQUENCE [LARGE SCALE GENOMIC DNA]</scope>
    <source>
        <strain evidence="6 7">CCM 7659</strain>
    </source>
</reference>
<comment type="caution">
    <text evidence="6">The sequence shown here is derived from an EMBL/GenBank/DDBJ whole genome shotgun (WGS) entry which is preliminary data.</text>
</comment>
<protein>
    <submittedName>
        <fullName evidence="6">Precorrin-3B synthase</fullName>
    </submittedName>
</protein>
<dbReference type="InterPro" id="IPR036136">
    <property type="entry name" value="Nit/Sulf_reduc_fer-like_dom_sf"/>
</dbReference>
<name>A0ABV5JVY8_9ACTN</name>
<dbReference type="Gene3D" id="3.30.413.10">
    <property type="entry name" value="Sulfite Reductase Hemoprotein, domain 1"/>
    <property type="match status" value="1"/>
</dbReference>
<dbReference type="EMBL" id="JBHMDY010000013">
    <property type="protein sequence ID" value="MFB9261213.1"/>
    <property type="molecule type" value="Genomic_DNA"/>
</dbReference>
<dbReference type="InterPro" id="IPR045854">
    <property type="entry name" value="NO2/SO3_Rdtase_4Fe4S_sf"/>
</dbReference>
<dbReference type="Proteomes" id="UP001589700">
    <property type="component" value="Unassembled WGS sequence"/>
</dbReference>
<accession>A0ABV5JVY8</accession>